<evidence type="ECO:0000313" key="2">
    <source>
        <dbReference type="Proteomes" id="UP000515160"/>
    </source>
</evidence>
<organism evidence="2 3">
    <name type="scientific">Drosophila albomicans</name>
    <name type="common">Fruit fly</name>
    <dbReference type="NCBI Taxonomy" id="7291"/>
    <lineage>
        <taxon>Eukaryota</taxon>
        <taxon>Metazoa</taxon>
        <taxon>Ecdysozoa</taxon>
        <taxon>Arthropoda</taxon>
        <taxon>Hexapoda</taxon>
        <taxon>Insecta</taxon>
        <taxon>Pterygota</taxon>
        <taxon>Neoptera</taxon>
        <taxon>Endopterygota</taxon>
        <taxon>Diptera</taxon>
        <taxon>Brachycera</taxon>
        <taxon>Muscomorpha</taxon>
        <taxon>Ephydroidea</taxon>
        <taxon>Drosophilidae</taxon>
        <taxon>Drosophila</taxon>
    </lineage>
</organism>
<gene>
    <name evidence="3" type="primary">LOC117567467</name>
</gene>
<dbReference type="RefSeq" id="XP_034103377.1">
    <property type="nucleotide sequence ID" value="XM_034247486.2"/>
</dbReference>
<keyword evidence="2" id="KW-1185">Reference proteome</keyword>
<evidence type="ECO:0000256" key="1">
    <source>
        <dbReference type="SAM" id="Phobius"/>
    </source>
</evidence>
<name>A0A6P8Y3C9_DROAB</name>
<dbReference type="OrthoDB" id="7871305at2759"/>
<keyword evidence="1" id="KW-1133">Transmembrane helix</keyword>
<accession>A0A6P8Y3C9</accession>
<protein>
    <submittedName>
        <fullName evidence="3">Uncharacterized protein LOC117567467 isoform X2</fullName>
    </submittedName>
</protein>
<keyword evidence="1" id="KW-0472">Membrane</keyword>
<keyword evidence="1" id="KW-0812">Transmembrane</keyword>
<proteinExistence type="predicted"/>
<feature type="transmembrane region" description="Helical" evidence="1">
    <location>
        <begin position="6"/>
        <end position="27"/>
    </location>
</feature>
<evidence type="ECO:0000313" key="3">
    <source>
        <dbReference type="RefSeq" id="XP_034103377.1"/>
    </source>
</evidence>
<dbReference type="GeneID" id="117567467"/>
<sequence length="158" mass="16852">MDSGPLLIALAIICFCLFILRTLMIAYRFFMLRQLKEAAHIEQARRQMEISITNNNTNTGGGNGSVSIETENDVSILPKGMDLPPSYDELTYSTNVKQTGSLGASTLTITTDLGCSNANLAAFNEPPPDYVEPAACATTTTTTTTTVVVSGPAAMPQI</sequence>
<dbReference type="Proteomes" id="UP000515160">
    <property type="component" value="Chromosome 3"/>
</dbReference>
<dbReference type="AlphaFoldDB" id="A0A6P8Y3C9"/>
<reference evidence="3" key="1">
    <citation type="submission" date="2025-08" db="UniProtKB">
        <authorList>
            <consortium name="RefSeq"/>
        </authorList>
    </citation>
    <scope>IDENTIFICATION</scope>
    <source>
        <strain evidence="3">15112-1751.03</strain>
        <tissue evidence="3">Whole Adult</tissue>
    </source>
</reference>